<dbReference type="InterPro" id="IPR052519">
    <property type="entry name" value="Euk-type_GlcNAc_Kinase"/>
</dbReference>
<protein>
    <submittedName>
        <fullName evidence="2">BadF/BadG/BcrA/BcrD type ATPase</fullName>
    </submittedName>
</protein>
<evidence type="ECO:0000313" key="2">
    <source>
        <dbReference type="EMBL" id="SAL56533.1"/>
    </source>
</evidence>
<dbReference type="EMBL" id="FCNW02000034">
    <property type="protein sequence ID" value="SAL56533.1"/>
    <property type="molecule type" value="Genomic_DNA"/>
</dbReference>
<evidence type="ECO:0000313" key="3">
    <source>
        <dbReference type="Proteomes" id="UP000054977"/>
    </source>
</evidence>
<feature type="domain" description="ATPase BadF/BadG/BcrA/BcrD type" evidence="1">
    <location>
        <begin position="24"/>
        <end position="269"/>
    </location>
</feature>
<dbReference type="STRING" id="326474.AWB65_04909"/>
<dbReference type="InterPro" id="IPR043129">
    <property type="entry name" value="ATPase_NBD"/>
</dbReference>
<gene>
    <name evidence="2" type="ORF">AWB65_04909</name>
</gene>
<reference evidence="2" key="1">
    <citation type="submission" date="2016-01" db="EMBL/GenBank/DDBJ databases">
        <authorList>
            <person name="Peeters C."/>
        </authorList>
    </citation>
    <scope>NUCLEOTIDE SEQUENCE [LARGE SCALE GENOMIC DNA]</scope>
    <source>
        <strain evidence="2">LMG 22934</strain>
    </source>
</reference>
<sequence length="306" mass="30905">MAACDGPGKLAGMTKSQNSNEYLIGVDGGGSGTRVVLADANGRELARSTGGPSGLGLGVERAWREIEATCARAFDSAALPFDWRACAIGCGLAGVNHAGWLAQFHAMAPAVRALAVESDAYTTLVGAHGGEPGVIVALGTGSIAAMLDERGAWRIAGGYGFPSGDEASGAWLGLRAIVHLQQVLDGRAPADTWSDALLARTGGVDRDGLVVWLSGANQTTYAKLAPTVFENRGHPVAGALLADAGREIGKLVAALDPAGVLPVALCGGLAAPLEPFVPSALRGRLRAPLADSAAGALQIARRAAGT</sequence>
<dbReference type="InterPro" id="IPR002731">
    <property type="entry name" value="ATPase_BadF"/>
</dbReference>
<dbReference type="PANTHER" id="PTHR43190:SF3">
    <property type="entry name" value="N-ACETYL-D-GLUCOSAMINE KINASE"/>
    <property type="match status" value="1"/>
</dbReference>
<dbReference type="Pfam" id="PF01869">
    <property type="entry name" value="BcrAD_BadFG"/>
    <property type="match status" value="1"/>
</dbReference>
<dbReference type="Gene3D" id="3.30.420.40">
    <property type="match status" value="2"/>
</dbReference>
<evidence type="ECO:0000259" key="1">
    <source>
        <dbReference type="Pfam" id="PF01869"/>
    </source>
</evidence>
<name>A0A158IJH8_9BURK</name>
<dbReference type="Proteomes" id="UP000054977">
    <property type="component" value="Unassembled WGS sequence"/>
</dbReference>
<comment type="caution">
    <text evidence="2">The sequence shown here is derived from an EMBL/GenBank/DDBJ whole genome shotgun (WGS) entry which is preliminary data.</text>
</comment>
<organism evidence="2 3">
    <name type="scientific">Caballeronia humi</name>
    <dbReference type="NCBI Taxonomy" id="326474"/>
    <lineage>
        <taxon>Bacteria</taxon>
        <taxon>Pseudomonadati</taxon>
        <taxon>Pseudomonadota</taxon>
        <taxon>Betaproteobacteria</taxon>
        <taxon>Burkholderiales</taxon>
        <taxon>Burkholderiaceae</taxon>
        <taxon>Caballeronia</taxon>
    </lineage>
</organism>
<accession>A0A158IJH8</accession>
<dbReference type="PANTHER" id="PTHR43190">
    <property type="entry name" value="N-ACETYL-D-GLUCOSAMINE KINASE"/>
    <property type="match status" value="1"/>
</dbReference>
<dbReference type="CDD" id="cd24082">
    <property type="entry name" value="ASKHA_NBD_GspK-like"/>
    <property type="match status" value="1"/>
</dbReference>
<dbReference type="AlphaFoldDB" id="A0A158IJH8"/>
<dbReference type="SUPFAM" id="SSF53067">
    <property type="entry name" value="Actin-like ATPase domain"/>
    <property type="match status" value="2"/>
</dbReference>
<keyword evidence="3" id="KW-1185">Reference proteome</keyword>
<proteinExistence type="predicted"/>